<dbReference type="Pfam" id="PF25808">
    <property type="entry name" value="TPR_LAA1_C"/>
    <property type="match status" value="1"/>
</dbReference>
<feature type="region of interest" description="Disordered" evidence="2">
    <location>
        <begin position="1141"/>
        <end position="1177"/>
    </location>
</feature>
<gene>
    <name evidence="5" type="primary">FGENESH: predicted gene_3.5</name>
    <name evidence="5" type="ORF">BN2166_0015540</name>
</gene>
<dbReference type="STRING" id="5286.A0A0K3C9Z6"/>
<accession>A0A0K3C9Z6</accession>
<keyword evidence="3" id="KW-0472">Membrane</keyword>
<proteinExistence type="inferred from homology"/>
<feature type="compositionally biased region" description="Acidic residues" evidence="2">
    <location>
        <begin position="648"/>
        <end position="668"/>
    </location>
</feature>
<dbReference type="GO" id="GO:0006897">
    <property type="term" value="P:endocytosis"/>
    <property type="evidence" value="ECO:0007669"/>
    <property type="project" value="TreeGrafter"/>
</dbReference>
<dbReference type="InterPro" id="IPR011989">
    <property type="entry name" value="ARM-like"/>
</dbReference>
<dbReference type="Pfam" id="PF20210">
    <property type="entry name" value="Laa1_Sip1_HTR5"/>
    <property type="match status" value="1"/>
</dbReference>
<feature type="transmembrane region" description="Helical" evidence="3">
    <location>
        <begin position="284"/>
        <end position="310"/>
    </location>
</feature>
<dbReference type="InterPro" id="IPR013083">
    <property type="entry name" value="Znf_RING/FYVE/PHD"/>
</dbReference>
<dbReference type="Proteomes" id="UP000199069">
    <property type="component" value="Unassembled WGS sequence"/>
</dbReference>
<keyword evidence="3" id="KW-0812">Transmembrane</keyword>
<dbReference type="GO" id="GO:0042147">
    <property type="term" value="P:retrograde transport, endosome to Golgi"/>
    <property type="evidence" value="ECO:0007669"/>
    <property type="project" value="TreeGrafter"/>
</dbReference>
<dbReference type="PANTHER" id="PTHR21663:SF0">
    <property type="entry name" value="HEAT REPEAT-CONTAINING PROTEIN 5B"/>
    <property type="match status" value="1"/>
</dbReference>
<feature type="region of interest" description="Disordered" evidence="2">
    <location>
        <begin position="631"/>
        <end position="670"/>
    </location>
</feature>
<dbReference type="SUPFAM" id="SSF48371">
    <property type="entry name" value="ARM repeat"/>
    <property type="match status" value="2"/>
</dbReference>
<dbReference type="OMA" id="YAFTWHS"/>
<dbReference type="InterPro" id="IPR046837">
    <property type="entry name" value="Laa1/Sip1/HEATR5-like_HEAT"/>
</dbReference>
<sequence>MDDLDLTQTYSYRGVRFLRSAASRAGSLVLAPPRYAATRLVPDRVRGWMPSVLLSEGGGGAVAGGMSGMGGSADAAAYVLPAPITFLTSPYLLVSIALGFFLHRVHHLVPPRDAISPTAAQRQGVRQRGLERVLSLPVQLGVRIPALLLVLRTCVALALAIAVNKGWTEAAWLGKDVEAGVIGGIARTCAKMLVWSTAWAGKGPLGKLVSSGAAASALEHSSLLWQTYVAVAVSMTCENFVRSLADDLPSPSHMNLLSFAFLLHINSYGTTGAGTSIKGSTQTYLYLLICLLEILTLQTSYALPAIRLAYSRHPITLQQRRRILTARSSRLAITAFYSFVGQAFAMRAWAHLFGFVSAGSTEDVEEVIAGPVWLNKLPEVVFEVVVGLSVALRLAAALIRGEELTFNNLVGQPATAPSPDEDYAIALVKYTTHILSSTRLSGLAYELSPLEVLPLSISTTLESIGFIDPPPCDDLECPVHGAENREKERKRRDARSAGETGEVILRRNGEVVIFDRVGASGSSTIKRRRVAGEADERGFEREIGRVVVEPNRSELLPRFEYDEAIDEALDRDFEVEQDLVGGSRRIVWRRFWRVLFRVGFYVVYRALRAVKVGVAKVTGWGRDEGAMQEGWRVQARGRSRSCTPAAQGEEDEDDEDYSPNESDEEEDSPVLLYDGMTDAWEEMRSVHSDEAEDEVDPMTLFSDLSADASHSSATAPTPQELAPYLLAHHLSGSSTPLTRRRYRALLPSSSNSPSPGPSNSLAALSTAISHRRSKIVESAPHGDVERWMEEKREEWRESRSRFCVVCTVEERTIVLWPCRCLCLCDSCRTTLSERSTIASLDNADAAGGTGRGNALCPTCRTPVQGFNEPSLAVEDIQFEPAQLEASAAAGRGEIWLLSWLSKCEKSVKVLPEATLFAEQANLTKALVALVMPPSPTSTASTVKPGRPARALVARILILVFSRGDSKGLFDVAQSLLRGMNGSEAKGAPEREKEWRIASAYVLGELYAVFGSQIMSLYIELIQATTRIFRTTSAPVIVRFSALVCLRKVIVVAAKSMSDQTVKDVMKTLKAGLSEKAGAIVRGSADCLLAMSAAVGTYSTLADLNEVLLPSFRALESADFTTRRSLSRLMAGILAATQVEGSAAPAPAPKKKKAAGKEEEEEDDGYPDIGAPSTSDASSKTLLSPIEMLVQLSGPYNRSTSSRRLRNAIIDVYAELFKTLGSAWVEHHYADIVKHAIDELGCGMAAGLGWVGWNARAAERIDLNKARYEAVAARKAVGILLGDVVSAQLLSEAGQISALREVGTLYLKKWPSLMPNQPGPSKQALLLALEETTSLLRSLGCAPPAVQDVLYDPLVRLVSHPSHSVQITAAWTLRTFCNAAPNRLSGTIVQLLELLNKDLSIISSDGPNKSATVHRRAIGHAHGLAALVNLIPHKPLYVSFDLSAKCMSLAIQLLKQSGNHELHVSGVEIQVAWILVGSLMSLGPNFVRLHLPQLLILWRNALPKVTSKDASAAQVRGDNEWAFLLHIRECTLGAILSFLRHNGPSATAPGLVNEDVARRLVMLLSNGLAFSSSFATAHPNLSAEHQPSTSSRLQLVDRDIMFRRRLLQCFVAFGQSPATQQYQIPLLQQAVQLISDTDRYFGESVLQAVANSATFTSIWDETDGYGYGVTSLVRDDRNAVAGGGDQTGAPNSANNKLAKLNRDAAAAKLDEQLRKAVLEAGEHDPLVLWSRLATEKAAFEPLPEAPPPAVGVIDASLELFSLYFTLQEPANQSALLQILHNNLRSFKLEKNPGRKQAILVNSVTAVLGALRLARRAIDAHQVASPMRDLIKEALLHSDPSLRQAAAESLGRLSSLGGTSFMAGQIQFCVQQVVSNTDPDNRAGCALAFSEIYSHVGSLAAAPVLKTVVDVLLSLSADPHPLVHYHALQSLSNVIDAASLSYAPFTNITLGVLCKLYMQDTHEPEGGTPGSVNLRGDLPAYQAMCRVTDALIGVLGPELQDSERVRELVLILLKEFTMEKDDGIAVEAIKATQHFLIFAPNALDHAMLVSNLRSQLSSTKQPLKVAAVNSVYQLVQRDAALMSKLGGDGLVRELFALLDDDPTVEGVRDAIISWLRQTADANPSGWIDLCQRIMSRSADLASKKDDKPAAEAAPIFGALADEEAQGLGVEADTGVRPGAPTARATSRWRTQLFALQCLHEVFATVLKSGRREHFDVARARVLRANKRGLLITRVADLIKMAFTASTAQVMEIRLEGLVVLKDVIDNFAASQDVDFDDALLLEQYQAPIAAALTPAFAADSYPEVLASAIQVCAVFVGSGVVKEIEKMGRILKLLTSALESCKDSDMTSLGDVKDLSTTAAVMLKTSIFAAWAQFQTSSVNQPYLAEVIRPHLPLLCPFWVASLREYARVRTDPVAASSDAGAGGAAFDSVYSGLSRETALPFYERSWPQMLHAVATLLKASNPHMLRAIDGLEDKSDNLPSPHRSDPAVFFWTVFGLSFEALCTAPSPANSAGTSIQTIALEALGGLLRPDVAGTVLNDEGLFDEVCNLCLRLALTEAAEVKARVLDITVGLVQLFVRDLPAAGAVNGSDVNDKAARGDRRLTQCLRIAVAVLRESVPATSASLKPTAATAASLATHIRLVFSRFADVADLLPAQLRIELYAIAFHFYSVLLKDEKTEIDFAGPTLPVLKTLCDRAATRSDESQTLSKVLNGVLSACLLNIDAVRVRKSTIAIRKLRNNLLAVTLLLTALPPSVQVGSEVVEHACFLVSEIALDTASESSGVALNCVASLLLAASRAPQSGILAFSASQFVPTVIELVALTSRKGSEVDEARVKAVDEVLKAFVAVLAAVAPERRTQSLSVILPSLVLVLSTSRPPPPMHTVALNHLLTLASSLSLHFKEATAVLSEHERKLLEGSIRAAVGGKGRGGAAVAKGQEEAPRIELRMFG</sequence>
<organism evidence="5 6">
    <name type="scientific">Rhodotorula toruloides</name>
    <name type="common">Yeast</name>
    <name type="synonym">Rhodosporidium toruloides</name>
    <dbReference type="NCBI Taxonomy" id="5286"/>
    <lineage>
        <taxon>Eukaryota</taxon>
        <taxon>Fungi</taxon>
        <taxon>Dikarya</taxon>
        <taxon>Basidiomycota</taxon>
        <taxon>Pucciniomycotina</taxon>
        <taxon>Microbotryomycetes</taxon>
        <taxon>Sporidiobolales</taxon>
        <taxon>Sporidiobolaceae</taxon>
        <taxon>Rhodotorula</taxon>
    </lineage>
</organism>
<evidence type="ECO:0000256" key="2">
    <source>
        <dbReference type="SAM" id="MobiDB-lite"/>
    </source>
</evidence>
<dbReference type="PANTHER" id="PTHR21663">
    <property type="entry name" value="HYPOTHETICAL HEAT DOMAIN-CONTAINING"/>
    <property type="match status" value="1"/>
</dbReference>
<evidence type="ECO:0000256" key="3">
    <source>
        <dbReference type="SAM" id="Phobius"/>
    </source>
</evidence>
<dbReference type="InterPro" id="IPR057981">
    <property type="entry name" value="TPR_LAA1-like_C"/>
</dbReference>
<dbReference type="Pfam" id="PF25468">
    <property type="entry name" value="HEAT_HEATR5A"/>
    <property type="match status" value="1"/>
</dbReference>
<keyword evidence="3" id="KW-1133">Transmembrane helix</keyword>
<dbReference type="GO" id="GO:0030139">
    <property type="term" value="C:endocytic vesicle"/>
    <property type="evidence" value="ECO:0007669"/>
    <property type="project" value="TreeGrafter"/>
</dbReference>
<keyword evidence="6" id="KW-1185">Reference proteome</keyword>
<dbReference type="Gene3D" id="1.25.10.10">
    <property type="entry name" value="Leucine-rich Repeat Variant"/>
    <property type="match status" value="3"/>
</dbReference>
<dbReference type="GO" id="GO:0016020">
    <property type="term" value="C:membrane"/>
    <property type="evidence" value="ECO:0007669"/>
    <property type="project" value="TreeGrafter"/>
</dbReference>
<name>A0A0K3C9Z6_RHOTO</name>
<evidence type="ECO:0000313" key="6">
    <source>
        <dbReference type="Proteomes" id="UP000199069"/>
    </source>
</evidence>
<dbReference type="EMBL" id="CWKI01000003">
    <property type="protein sequence ID" value="CTR05693.1"/>
    <property type="molecule type" value="Genomic_DNA"/>
</dbReference>
<protein>
    <submittedName>
        <fullName evidence="5">BY PROTMAP: gi|342319140|gb|EGU11091.1| putative Clathrin-coated vesicle protein [Rhodotorula glutinis ATCC 204091]</fullName>
    </submittedName>
</protein>
<dbReference type="InterPro" id="IPR040108">
    <property type="entry name" value="Laa1/Sip1/HEATR5"/>
</dbReference>
<evidence type="ECO:0000313" key="5">
    <source>
        <dbReference type="EMBL" id="CTR05693.1"/>
    </source>
</evidence>
<evidence type="ECO:0000259" key="4">
    <source>
        <dbReference type="Pfam" id="PF25808"/>
    </source>
</evidence>
<dbReference type="GO" id="GO:0008104">
    <property type="term" value="P:intracellular protein localization"/>
    <property type="evidence" value="ECO:0007669"/>
    <property type="project" value="TreeGrafter"/>
</dbReference>
<dbReference type="Gene3D" id="3.30.40.10">
    <property type="entry name" value="Zinc/RING finger domain, C3HC4 (zinc finger)"/>
    <property type="match status" value="1"/>
</dbReference>
<dbReference type="GO" id="GO:0005794">
    <property type="term" value="C:Golgi apparatus"/>
    <property type="evidence" value="ECO:0007669"/>
    <property type="project" value="TreeGrafter"/>
</dbReference>
<dbReference type="GO" id="GO:0005829">
    <property type="term" value="C:cytosol"/>
    <property type="evidence" value="ECO:0007669"/>
    <property type="project" value="GOC"/>
</dbReference>
<comment type="similarity">
    <text evidence="1">Belongs to the HEATR5 family.</text>
</comment>
<reference evidence="5 6" key="1">
    <citation type="submission" date="2015-07" db="EMBL/GenBank/DDBJ databases">
        <authorList>
            <person name="Cajimat M.N.B."/>
            <person name="Milazzo M.L."/>
            <person name="Fulhorst C.F."/>
        </authorList>
    </citation>
    <scope>NUCLEOTIDE SEQUENCE [LARGE SCALE GENOMIC DNA]</scope>
    <source>
        <strain evidence="5">Single colony</strain>
    </source>
</reference>
<feature type="domain" description="LAA1-like C-terminal TPR repeats" evidence="4">
    <location>
        <begin position="2759"/>
        <end position="2925"/>
    </location>
</feature>
<dbReference type="InterPro" id="IPR016024">
    <property type="entry name" value="ARM-type_fold"/>
</dbReference>
<evidence type="ECO:0000256" key="1">
    <source>
        <dbReference type="ARBA" id="ARBA00008304"/>
    </source>
</evidence>
<feature type="transmembrane region" description="Helical" evidence="3">
    <location>
        <begin position="75"/>
        <end position="102"/>
    </location>
</feature>